<proteinExistence type="predicted"/>
<name>X1C4Q5_9ZZZZ</name>
<protein>
    <submittedName>
        <fullName evidence="1">Uncharacterized protein</fullName>
    </submittedName>
</protein>
<dbReference type="EMBL" id="BART01026957">
    <property type="protein sequence ID" value="GAH03031.1"/>
    <property type="molecule type" value="Genomic_DNA"/>
</dbReference>
<organism evidence="1">
    <name type="scientific">marine sediment metagenome</name>
    <dbReference type="NCBI Taxonomy" id="412755"/>
    <lineage>
        <taxon>unclassified sequences</taxon>
        <taxon>metagenomes</taxon>
        <taxon>ecological metagenomes</taxon>
    </lineage>
</organism>
<sequence>DYHLPKPLDTIPHNLIDFQVFKYKYSPSKDPPLII</sequence>
<gene>
    <name evidence="1" type="ORF">S01H4_47918</name>
</gene>
<evidence type="ECO:0000313" key="1">
    <source>
        <dbReference type="EMBL" id="GAH03031.1"/>
    </source>
</evidence>
<comment type="caution">
    <text evidence="1">The sequence shown here is derived from an EMBL/GenBank/DDBJ whole genome shotgun (WGS) entry which is preliminary data.</text>
</comment>
<accession>X1C4Q5</accession>
<dbReference type="AlphaFoldDB" id="X1C4Q5"/>
<feature type="non-terminal residue" evidence="1">
    <location>
        <position position="1"/>
    </location>
</feature>
<reference evidence="1" key="1">
    <citation type="journal article" date="2014" name="Front. Microbiol.">
        <title>High frequency of phylogenetically diverse reductive dehalogenase-homologous genes in deep subseafloor sedimentary metagenomes.</title>
        <authorList>
            <person name="Kawai M."/>
            <person name="Futagami T."/>
            <person name="Toyoda A."/>
            <person name="Takaki Y."/>
            <person name="Nishi S."/>
            <person name="Hori S."/>
            <person name="Arai W."/>
            <person name="Tsubouchi T."/>
            <person name="Morono Y."/>
            <person name="Uchiyama I."/>
            <person name="Ito T."/>
            <person name="Fujiyama A."/>
            <person name="Inagaki F."/>
            <person name="Takami H."/>
        </authorList>
    </citation>
    <scope>NUCLEOTIDE SEQUENCE</scope>
    <source>
        <strain evidence="1">Expedition CK06-06</strain>
    </source>
</reference>